<name>A0A1B6M012_9HEMI</name>
<gene>
    <name evidence="2" type="ORF">g.4488</name>
</gene>
<reference evidence="2" key="1">
    <citation type="submission" date="2015-11" db="EMBL/GenBank/DDBJ databases">
        <title>De novo transcriptome assembly of four potential Pierce s Disease insect vectors from Arizona vineyards.</title>
        <authorList>
            <person name="Tassone E.E."/>
        </authorList>
    </citation>
    <scope>NUCLEOTIDE SEQUENCE</scope>
</reference>
<protein>
    <recommendedName>
        <fullName evidence="1">CHK kinase-like domain-containing protein</fullName>
    </recommendedName>
</protein>
<feature type="domain" description="CHK kinase-like" evidence="1">
    <location>
        <begin position="1"/>
        <end position="123"/>
    </location>
</feature>
<feature type="non-terminal residue" evidence="2">
    <location>
        <position position="1"/>
    </location>
</feature>
<organism evidence="2">
    <name type="scientific">Graphocephala atropunctata</name>
    <dbReference type="NCBI Taxonomy" id="36148"/>
    <lineage>
        <taxon>Eukaryota</taxon>
        <taxon>Metazoa</taxon>
        <taxon>Ecdysozoa</taxon>
        <taxon>Arthropoda</taxon>
        <taxon>Hexapoda</taxon>
        <taxon>Insecta</taxon>
        <taxon>Pterygota</taxon>
        <taxon>Neoptera</taxon>
        <taxon>Paraneoptera</taxon>
        <taxon>Hemiptera</taxon>
        <taxon>Auchenorrhyncha</taxon>
        <taxon>Membracoidea</taxon>
        <taxon>Cicadellidae</taxon>
        <taxon>Cicadellinae</taxon>
        <taxon>Cicadellini</taxon>
        <taxon>Graphocephala</taxon>
    </lineage>
</organism>
<dbReference type="InterPro" id="IPR015897">
    <property type="entry name" value="CHK_kinase-like"/>
</dbReference>
<dbReference type="SUPFAM" id="SSF56112">
    <property type="entry name" value="Protein kinase-like (PK-like)"/>
    <property type="match status" value="1"/>
</dbReference>
<dbReference type="PANTHER" id="PTHR11012">
    <property type="entry name" value="PROTEIN KINASE-LIKE DOMAIN-CONTAINING"/>
    <property type="match status" value="1"/>
</dbReference>
<dbReference type="EMBL" id="GEBQ01010752">
    <property type="protein sequence ID" value="JAT29225.1"/>
    <property type="molecule type" value="Transcribed_RNA"/>
</dbReference>
<dbReference type="AlphaFoldDB" id="A0A1B6M012"/>
<accession>A0A1B6M012</accession>
<dbReference type="InterPro" id="IPR004119">
    <property type="entry name" value="EcKL"/>
</dbReference>
<evidence type="ECO:0000259" key="1">
    <source>
        <dbReference type="SMART" id="SM00587"/>
    </source>
</evidence>
<dbReference type="InterPro" id="IPR011009">
    <property type="entry name" value="Kinase-like_dom_sf"/>
</dbReference>
<dbReference type="SMART" id="SM00587">
    <property type="entry name" value="CHK"/>
    <property type="match status" value="1"/>
</dbReference>
<dbReference type="Pfam" id="PF02958">
    <property type="entry name" value="EcKL"/>
    <property type="match status" value="1"/>
</dbReference>
<sequence length="218" mass="25681">ILSGLRCLAEFTDESEKYRKYTRLITDVSKTLWEIILQAVVVRDEFTTLGHGDAWINNLMFRYDDDGAVTEVKLLDFQQTRYASPLIDLVYFIWTSANDEVRTHRLGELYQFYVQELNRNLKSVRCPENLTYEQLMDRMRTLSPLAMCMSAITHPFISEKPLGNVEPFFVEGNEEVCYNLYKPFFHDRDFRSNRLPKLLEALETAGVFHYLEEYKNST</sequence>
<dbReference type="Gene3D" id="3.90.1200.10">
    <property type="match status" value="1"/>
</dbReference>
<evidence type="ECO:0000313" key="2">
    <source>
        <dbReference type="EMBL" id="JAT29225.1"/>
    </source>
</evidence>
<dbReference type="PANTHER" id="PTHR11012:SF30">
    <property type="entry name" value="PROTEIN KINASE-LIKE DOMAIN-CONTAINING"/>
    <property type="match status" value="1"/>
</dbReference>
<proteinExistence type="predicted"/>